<dbReference type="InterPro" id="IPR029787">
    <property type="entry name" value="Nucleotide_cyclase"/>
</dbReference>
<feature type="signal peptide" evidence="1">
    <location>
        <begin position="1"/>
        <end position="23"/>
    </location>
</feature>
<reference evidence="2 3" key="1">
    <citation type="journal article" date="2021" name="Sci. Rep.">
        <title>Genome sequencing of the multicellular alga Astrephomene provides insights into convergent evolution of germ-soma differentiation.</title>
        <authorList>
            <person name="Yamashita S."/>
            <person name="Yamamoto K."/>
            <person name="Matsuzaki R."/>
            <person name="Suzuki S."/>
            <person name="Yamaguchi H."/>
            <person name="Hirooka S."/>
            <person name="Minakuchi Y."/>
            <person name="Miyagishima S."/>
            <person name="Kawachi M."/>
            <person name="Toyoda A."/>
            <person name="Nozaki H."/>
        </authorList>
    </citation>
    <scope>NUCLEOTIDE SEQUENCE [LARGE SCALE GENOMIC DNA]</scope>
    <source>
        <strain evidence="2 3">NIES-4017</strain>
    </source>
</reference>
<sequence>MTARLPAFLPVLLLCSPPPPLTALPSLPLPRRMKIGICEGSPRSIIPDHLGRADYHGASINQAARYMDAAAHGGMIALEASLALKVMVEWQSAGRTAVAEAGESGLTSVAAAAAEVAAGAAAAAAATAAAAGSSSFTIKRPPPSMSVVQ</sequence>
<evidence type="ECO:0000313" key="2">
    <source>
        <dbReference type="EMBL" id="GFR47268.1"/>
    </source>
</evidence>
<evidence type="ECO:0000313" key="3">
    <source>
        <dbReference type="Proteomes" id="UP001054857"/>
    </source>
</evidence>
<evidence type="ECO:0008006" key="4">
    <source>
        <dbReference type="Google" id="ProtNLM"/>
    </source>
</evidence>
<evidence type="ECO:0000256" key="1">
    <source>
        <dbReference type="SAM" id="SignalP"/>
    </source>
</evidence>
<keyword evidence="3" id="KW-1185">Reference proteome</keyword>
<dbReference type="EMBL" id="BMAR01000017">
    <property type="protein sequence ID" value="GFR47268.1"/>
    <property type="molecule type" value="Genomic_DNA"/>
</dbReference>
<gene>
    <name evidence="2" type="ORF">Agub_g8955</name>
</gene>
<dbReference type="AlphaFoldDB" id="A0AAD3HNL1"/>
<keyword evidence="1" id="KW-0732">Signal</keyword>
<accession>A0AAD3HNL1</accession>
<dbReference type="SUPFAM" id="SSF55073">
    <property type="entry name" value="Nucleotide cyclase"/>
    <property type="match status" value="1"/>
</dbReference>
<feature type="non-terminal residue" evidence="2">
    <location>
        <position position="1"/>
    </location>
</feature>
<proteinExistence type="predicted"/>
<protein>
    <recommendedName>
        <fullName evidence="4">Guanylate cyclase domain-containing protein</fullName>
    </recommendedName>
</protein>
<dbReference type="Proteomes" id="UP001054857">
    <property type="component" value="Unassembled WGS sequence"/>
</dbReference>
<dbReference type="Gene3D" id="3.30.70.1230">
    <property type="entry name" value="Nucleotide cyclase"/>
    <property type="match status" value="1"/>
</dbReference>
<organism evidence="2 3">
    <name type="scientific">Astrephomene gubernaculifera</name>
    <dbReference type="NCBI Taxonomy" id="47775"/>
    <lineage>
        <taxon>Eukaryota</taxon>
        <taxon>Viridiplantae</taxon>
        <taxon>Chlorophyta</taxon>
        <taxon>core chlorophytes</taxon>
        <taxon>Chlorophyceae</taxon>
        <taxon>CS clade</taxon>
        <taxon>Chlamydomonadales</taxon>
        <taxon>Astrephomenaceae</taxon>
        <taxon>Astrephomene</taxon>
    </lineage>
</organism>
<name>A0AAD3HNL1_9CHLO</name>
<feature type="chain" id="PRO_5042105979" description="Guanylate cyclase domain-containing protein" evidence="1">
    <location>
        <begin position="24"/>
        <end position="149"/>
    </location>
</feature>
<comment type="caution">
    <text evidence="2">The sequence shown here is derived from an EMBL/GenBank/DDBJ whole genome shotgun (WGS) entry which is preliminary data.</text>
</comment>